<dbReference type="GO" id="GO:0009523">
    <property type="term" value="C:photosystem II"/>
    <property type="evidence" value="ECO:0007669"/>
    <property type="project" value="InterPro"/>
</dbReference>
<name>A0A2I0AMV8_9ASPA</name>
<dbReference type="Gene3D" id="1.20.58.810">
    <property type="entry name" value="Photosystem II Pbs27"/>
    <property type="match status" value="1"/>
</dbReference>
<dbReference type="PANTHER" id="PTHR34041:SF3">
    <property type="entry name" value="PHOTOSYSTEM II D1 PRECURSOR PROCESSING PROTEIN PSB27-H2, CHLOROPLASTIC"/>
    <property type="match status" value="1"/>
</dbReference>
<dbReference type="OrthoDB" id="543314at2759"/>
<dbReference type="HAMAP" id="MF_01481">
    <property type="entry name" value="PSII_Psb27"/>
    <property type="match status" value="1"/>
</dbReference>
<evidence type="ECO:0008006" key="3">
    <source>
        <dbReference type="Google" id="ProtNLM"/>
    </source>
</evidence>
<keyword evidence="2" id="KW-1185">Reference proteome</keyword>
<dbReference type="GO" id="GO:0010207">
    <property type="term" value="P:photosystem II assembly"/>
    <property type="evidence" value="ECO:0007669"/>
    <property type="project" value="InterPro"/>
</dbReference>
<dbReference type="FunFam" id="1.20.58.810:FF:000002">
    <property type="entry name" value="Photosystem II D1 processing protein PSB27-H2, chloroplastic"/>
    <property type="match status" value="1"/>
</dbReference>
<dbReference type="InterPro" id="IPR038450">
    <property type="entry name" value="PSII_Psb27_sf"/>
</dbReference>
<accession>A0A2I0AMV8</accession>
<organism evidence="1 2">
    <name type="scientific">Apostasia shenzhenica</name>
    <dbReference type="NCBI Taxonomy" id="1088818"/>
    <lineage>
        <taxon>Eukaryota</taxon>
        <taxon>Viridiplantae</taxon>
        <taxon>Streptophyta</taxon>
        <taxon>Embryophyta</taxon>
        <taxon>Tracheophyta</taxon>
        <taxon>Spermatophyta</taxon>
        <taxon>Magnoliopsida</taxon>
        <taxon>Liliopsida</taxon>
        <taxon>Asparagales</taxon>
        <taxon>Orchidaceae</taxon>
        <taxon>Apostasioideae</taxon>
        <taxon>Apostasia</taxon>
    </lineage>
</organism>
<dbReference type="Pfam" id="PF13326">
    <property type="entry name" value="PSII_Pbs27"/>
    <property type="match status" value="1"/>
</dbReference>
<dbReference type="AlphaFoldDB" id="A0A2I0AMV8"/>
<protein>
    <recommendedName>
        <fullName evidence="3">Photosystem II D1 processing protein PSB27-H2, chloroplastic</fullName>
    </recommendedName>
</protein>
<gene>
    <name evidence="1" type="ORF">AXF42_Ash002099</name>
</gene>
<evidence type="ECO:0000313" key="1">
    <source>
        <dbReference type="EMBL" id="PKA56796.1"/>
    </source>
</evidence>
<dbReference type="PANTHER" id="PTHR34041">
    <property type="entry name" value="PHOTOSYSTEM II REPAIR PROTEIN PSB27-H1, CHLOROPLASTIC"/>
    <property type="match status" value="1"/>
</dbReference>
<dbReference type="Proteomes" id="UP000236161">
    <property type="component" value="Unassembled WGS sequence"/>
</dbReference>
<proteinExistence type="inferred from homology"/>
<reference evidence="1 2" key="1">
    <citation type="journal article" date="2017" name="Nature">
        <title>The Apostasia genome and the evolution of orchids.</title>
        <authorList>
            <person name="Zhang G.Q."/>
            <person name="Liu K.W."/>
            <person name="Li Z."/>
            <person name="Lohaus R."/>
            <person name="Hsiao Y.Y."/>
            <person name="Niu S.C."/>
            <person name="Wang J.Y."/>
            <person name="Lin Y.C."/>
            <person name="Xu Q."/>
            <person name="Chen L.J."/>
            <person name="Yoshida K."/>
            <person name="Fujiwara S."/>
            <person name="Wang Z.W."/>
            <person name="Zhang Y.Q."/>
            <person name="Mitsuda N."/>
            <person name="Wang M."/>
            <person name="Liu G.H."/>
            <person name="Pecoraro L."/>
            <person name="Huang H.X."/>
            <person name="Xiao X.J."/>
            <person name="Lin M."/>
            <person name="Wu X.Y."/>
            <person name="Wu W.L."/>
            <person name="Chen Y.Y."/>
            <person name="Chang S.B."/>
            <person name="Sakamoto S."/>
            <person name="Ohme-Takagi M."/>
            <person name="Yagi M."/>
            <person name="Zeng S.J."/>
            <person name="Shen C.Y."/>
            <person name="Yeh C.M."/>
            <person name="Luo Y.B."/>
            <person name="Tsai W.C."/>
            <person name="Van de Peer Y."/>
            <person name="Liu Z.J."/>
        </authorList>
    </citation>
    <scope>NUCLEOTIDE SEQUENCE [LARGE SCALE GENOMIC DNA]</scope>
    <source>
        <strain evidence="2">cv. Shenzhen</strain>
        <tissue evidence="1">Stem</tissue>
    </source>
</reference>
<dbReference type="GO" id="GO:0010206">
    <property type="term" value="P:photosystem II repair"/>
    <property type="evidence" value="ECO:0007669"/>
    <property type="project" value="InterPro"/>
</dbReference>
<dbReference type="EMBL" id="KZ451969">
    <property type="protein sequence ID" value="PKA56796.1"/>
    <property type="molecule type" value="Genomic_DNA"/>
</dbReference>
<sequence>MLNSLSLLENCCWFSSKQIERKARCLTDDKPQSQQLSIIASQQSLHCRRQAILSSSILLCFISSPSIISLAKAEERKEQDDEGENGVVGAVKSLFDPNEKTKTGKVLPKAYLKAAREVVKTLKESLAEDAKDVAKFRRSADAAKESIREYLNSWRGQKIVVDEKSYAALEKAIRSLASFYSKAGPFAQLSEEVKSCILENLNTADANL</sequence>
<dbReference type="GO" id="GO:0009543">
    <property type="term" value="C:chloroplast thylakoid lumen"/>
    <property type="evidence" value="ECO:0007669"/>
    <property type="project" value="TreeGrafter"/>
</dbReference>
<dbReference type="STRING" id="1088818.A0A2I0AMV8"/>
<dbReference type="InterPro" id="IPR025585">
    <property type="entry name" value="PSII_Psb27"/>
</dbReference>
<evidence type="ECO:0000313" key="2">
    <source>
        <dbReference type="Proteomes" id="UP000236161"/>
    </source>
</evidence>